<keyword evidence="7" id="KW-0227">DNA damage</keyword>
<evidence type="ECO:0000256" key="7">
    <source>
        <dbReference type="ARBA" id="ARBA00022763"/>
    </source>
</evidence>
<evidence type="ECO:0000256" key="1">
    <source>
        <dbReference type="ARBA" id="ARBA00004604"/>
    </source>
</evidence>
<keyword evidence="6" id="KW-0479">Metal-binding</keyword>
<comment type="catalytic activity">
    <reaction evidence="16">
        <text>a 5'-end adenosine-5'-diphospho-5'-2'-deoxyribonucleoside-DNA + H2O = a 5'-end 5'-phospho-2'-deoxyribonucleoside-DNA + AMP + 2 H(+)</text>
        <dbReference type="Rhea" id="RHEA:52128"/>
        <dbReference type="Rhea" id="RHEA-COMP:13180"/>
        <dbReference type="Rhea" id="RHEA-COMP:13181"/>
        <dbReference type="ChEBI" id="CHEBI:15377"/>
        <dbReference type="ChEBI" id="CHEBI:15378"/>
        <dbReference type="ChEBI" id="CHEBI:136412"/>
        <dbReference type="ChEBI" id="CHEBI:136413"/>
        <dbReference type="ChEBI" id="CHEBI:456215"/>
        <dbReference type="EC" id="3.6.1.71"/>
    </reaction>
</comment>
<evidence type="ECO:0000256" key="13">
    <source>
        <dbReference type="ARBA" id="ARBA00023242"/>
    </source>
</evidence>
<dbReference type="Pfam" id="PF16278">
    <property type="entry name" value="zf-C2HE"/>
    <property type="match status" value="1"/>
</dbReference>
<dbReference type="Gene3D" id="2.60.200.20">
    <property type="match status" value="1"/>
</dbReference>
<dbReference type="InterPro" id="IPR036265">
    <property type="entry name" value="HIT-like_sf"/>
</dbReference>
<dbReference type="CDD" id="cd22735">
    <property type="entry name" value="FHA_APTX"/>
    <property type="match status" value="1"/>
</dbReference>
<dbReference type="PANTHER" id="PTHR12486:SF4">
    <property type="entry name" value="APRATAXIN"/>
    <property type="match status" value="1"/>
</dbReference>
<feature type="domain" description="HIT" evidence="21">
    <location>
        <begin position="177"/>
        <end position="282"/>
    </location>
</feature>
<dbReference type="SUPFAM" id="SSF54197">
    <property type="entry name" value="HIT-like"/>
    <property type="match status" value="1"/>
</dbReference>
<comment type="catalytic activity">
    <reaction evidence="14">
        <text>a 3'-end 2'-deoxyribonucleotide-3'-diphospho-5'-guanosine-DNA + H2O = a 3'-end 2'-deoxyribonucleotide 3'-phosphate-DNA + GMP + 2 H(+)</text>
        <dbReference type="Rhea" id="RHEA:52140"/>
        <dbReference type="Rhea" id="RHEA-COMP:13186"/>
        <dbReference type="Rhea" id="RHEA-COMP:13187"/>
        <dbReference type="ChEBI" id="CHEBI:15377"/>
        <dbReference type="ChEBI" id="CHEBI:15378"/>
        <dbReference type="ChEBI" id="CHEBI:58115"/>
        <dbReference type="ChEBI" id="CHEBI:136419"/>
        <dbReference type="ChEBI" id="CHEBI:136420"/>
        <dbReference type="EC" id="3.6.1.72"/>
    </reaction>
</comment>
<dbReference type="InterPro" id="IPR011146">
    <property type="entry name" value="HIT-like"/>
</dbReference>
<dbReference type="EMBL" id="JADDUC010000118">
    <property type="protein sequence ID" value="KAG0118152.1"/>
    <property type="molecule type" value="Genomic_DNA"/>
</dbReference>
<dbReference type="InterPro" id="IPR008984">
    <property type="entry name" value="SMAD_FHA_dom_sf"/>
</dbReference>
<comment type="subcellular location">
    <subcellularLocation>
        <location evidence="1">Nucleus</location>
        <location evidence="1">Nucleolus</location>
    </subcellularLocation>
    <subcellularLocation>
        <location evidence="2">Nucleus</location>
        <location evidence="2">Nucleoplasm</location>
    </subcellularLocation>
</comment>
<dbReference type="PROSITE" id="PS00892">
    <property type="entry name" value="HIT_1"/>
    <property type="match status" value="1"/>
</dbReference>
<comment type="caution">
    <text evidence="19">Lacks conserved residue(s) required for the propagation of feature annotation.</text>
</comment>
<dbReference type="AlphaFoldDB" id="A0A835NM57"/>
<keyword evidence="10" id="KW-0862">Zinc</keyword>
<evidence type="ECO:0000256" key="6">
    <source>
        <dbReference type="ARBA" id="ARBA00022723"/>
    </source>
</evidence>
<evidence type="ECO:0000256" key="10">
    <source>
        <dbReference type="ARBA" id="ARBA00022833"/>
    </source>
</evidence>
<sequence>MCAVMRVCWLVGKEKCTQRVKLPHLEAVVIGRGPETGITDKKCSRQQVQLKADCNKGYVTVKQIGVNPTSVDLVNIGKDEVVKMKPGQILHIVNNLYPYTVQFADASGKTVPKADKMLHEDPCENDDIELVPRKTMKLEADMQGRSANPKLSNTSVSTHEGTSRNKASVLEHLGHWSQGLRSSMQDPEMQVYKDEKTVVIKDKYPKARYHWLILPWDPISSLKSVTRDHLELLEHMHAVGQKMIEQCPARESLEFRLGYHAIPSMSQLHLHVISQDFDSPALKTKKHWNSFTTDYFLNSQDVIEMVRSKGKVMVKDHTSELLKLPLRCHRCKQQLSTIPHLLGTFILPASVLEPYGSQTHLVSTQEGTVIVRTTLLLCPGGDRDIEQHNQRDDNISAAGDSYGEEMLFSGNLGRSADFSELIIKKIKTNLSETKAFHTKAWAASEVEKLRNTAFIPTLLTASPRPALPSPRGPMAQTVLLSACMESRVAQENRENTDSIRDDSYWALLGYKQEGQSTSNSSEHGRKDKNTPVPFTCLATSESGQAPEHDGWPAGHSDRPLHTLTTHVSRCGQSTDLQHHLCVLRNNVHNQIILSLPVRHCSQMVKDRLSSMLTLTNNQEAAIWQPGEKSEPQRIHHFIAAAAHIDSVTKLPQKSACLPREWRLATVQYAMSVQLAPKEMN</sequence>
<evidence type="ECO:0000256" key="12">
    <source>
        <dbReference type="ARBA" id="ARBA00023204"/>
    </source>
</evidence>
<dbReference type="SUPFAM" id="SSF49879">
    <property type="entry name" value="SMAD/FHA domain"/>
    <property type="match status" value="1"/>
</dbReference>
<dbReference type="PANTHER" id="PTHR12486">
    <property type="entry name" value="APRATAXIN-RELATED"/>
    <property type="match status" value="1"/>
</dbReference>
<comment type="catalytic activity">
    <reaction evidence="17">
        <text>a 5'-end adenosine-5'-diphospho-5'-ribonucleoside-2'-deoxyribonucleotide-DNA + H2O = a 5'-end 5'-phospho-ribonucleoside-2'-deoxyribonucleotide-DNA + AMP + 2 H(+)</text>
        <dbReference type="Rhea" id="RHEA:52132"/>
        <dbReference type="Rhea" id="RHEA-COMP:13182"/>
        <dbReference type="Rhea" id="RHEA-COMP:13183"/>
        <dbReference type="ChEBI" id="CHEBI:15377"/>
        <dbReference type="ChEBI" id="CHEBI:15378"/>
        <dbReference type="ChEBI" id="CHEBI:136414"/>
        <dbReference type="ChEBI" id="CHEBI:136415"/>
        <dbReference type="ChEBI" id="CHEBI:456215"/>
        <dbReference type="EC" id="3.6.1.71"/>
    </reaction>
</comment>
<feature type="compositionally biased region" description="Polar residues" evidence="20">
    <location>
        <begin position="145"/>
        <end position="164"/>
    </location>
</feature>
<evidence type="ECO:0000256" key="14">
    <source>
        <dbReference type="ARBA" id="ARBA00024601"/>
    </source>
</evidence>
<reference evidence="23 24" key="2">
    <citation type="journal article" date="2021" name="J. Hered.">
        <title>Feather Gene Expression Elucidates the Developmental Basis of Plumage Iridescence in African Starlings.</title>
        <authorList>
            <person name="Rubenstein D.R."/>
            <person name="Corvelo A."/>
            <person name="MacManes M.D."/>
            <person name="Maia R."/>
            <person name="Narzisi G."/>
            <person name="Rousaki A."/>
            <person name="Vandenabeele P."/>
            <person name="Shawkey M.D."/>
            <person name="Solomon J."/>
        </authorList>
    </citation>
    <scope>NUCLEOTIDE SEQUENCE [LARGE SCALE GENOMIC DNA]</scope>
    <source>
        <strain evidence="23">SS15</strain>
    </source>
</reference>
<dbReference type="GO" id="GO:0003697">
    <property type="term" value="F:single-stranded DNA binding"/>
    <property type="evidence" value="ECO:0007669"/>
    <property type="project" value="TreeGrafter"/>
</dbReference>
<evidence type="ECO:0000313" key="24">
    <source>
        <dbReference type="Proteomes" id="UP000618051"/>
    </source>
</evidence>
<dbReference type="GO" id="GO:0005730">
    <property type="term" value="C:nucleolus"/>
    <property type="evidence" value="ECO:0007669"/>
    <property type="project" value="UniProtKB-SubCell"/>
</dbReference>
<comment type="caution">
    <text evidence="22">The sequence shown here is derived from an EMBL/GenBank/DDBJ whole genome shotgun (WGS) entry which is preliminary data.</text>
</comment>
<dbReference type="CDD" id="cd01278">
    <property type="entry name" value="aprataxin_related"/>
    <property type="match status" value="1"/>
</dbReference>
<keyword evidence="24" id="KW-1185">Reference proteome</keyword>
<dbReference type="InterPro" id="IPR032566">
    <property type="entry name" value="Znf-C2HE"/>
</dbReference>
<evidence type="ECO:0000256" key="3">
    <source>
        <dbReference type="ARBA" id="ARBA00012495"/>
    </source>
</evidence>
<dbReference type="OrthoDB" id="3512845at2759"/>
<dbReference type="GO" id="GO:0005654">
    <property type="term" value="C:nucleoplasm"/>
    <property type="evidence" value="ECO:0007669"/>
    <property type="project" value="UniProtKB-SubCell"/>
</dbReference>
<dbReference type="EC" id="3.6.1.71" evidence="4"/>
<dbReference type="EMBL" id="JADDUC020000004">
    <property type="protein sequence ID" value="KAI1239809.1"/>
    <property type="molecule type" value="Genomic_DNA"/>
</dbReference>
<dbReference type="GO" id="GO:0033699">
    <property type="term" value="F:DNA 5'-adenosine monophosphate hydrolase activity"/>
    <property type="evidence" value="ECO:0007669"/>
    <property type="project" value="UniProtKB-EC"/>
</dbReference>
<dbReference type="FunFam" id="3.30.428.10:FF:000004">
    <property type="entry name" value="aprataxin isoform X2"/>
    <property type="match status" value="1"/>
</dbReference>
<dbReference type="InterPro" id="IPR047289">
    <property type="entry name" value="FHA_APTX"/>
</dbReference>
<evidence type="ECO:0000256" key="11">
    <source>
        <dbReference type="ARBA" id="ARBA00023125"/>
    </source>
</evidence>
<dbReference type="InterPro" id="IPR019808">
    <property type="entry name" value="Histidine_triad_CS"/>
</dbReference>
<keyword evidence="8" id="KW-0863">Zinc-finger</keyword>
<proteinExistence type="predicted"/>
<dbReference type="GO" id="GO:0000012">
    <property type="term" value="P:single strand break repair"/>
    <property type="evidence" value="ECO:0007669"/>
    <property type="project" value="UniProtKB-ARBA"/>
</dbReference>
<dbReference type="InterPro" id="IPR041388">
    <property type="entry name" value="FHA_2"/>
</dbReference>
<feature type="region of interest" description="Disordered" evidence="20">
    <location>
        <begin position="143"/>
        <end position="164"/>
    </location>
</feature>
<dbReference type="Pfam" id="PF17913">
    <property type="entry name" value="FHA_2"/>
    <property type="match status" value="1"/>
</dbReference>
<evidence type="ECO:0000256" key="19">
    <source>
        <dbReference type="PROSITE-ProRule" id="PRU00464"/>
    </source>
</evidence>
<dbReference type="FunFam" id="2.60.200.20:FF:000010">
    <property type="entry name" value="aprataxin isoform X1"/>
    <property type="match status" value="1"/>
</dbReference>
<organism evidence="22">
    <name type="scientific">Lamprotornis superbus</name>
    <dbReference type="NCBI Taxonomy" id="245042"/>
    <lineage>
        <taxon>Eukaryota</taxon>
        <taxon>Metazoa</taxon>
        <taxon>Chordata</taxon>
        <taxon>Craniata</taxon>
        <taxon>Vertebrata</taxon>
        <taxon>Euteleostomi</taxon>
        <taxon>Archelosauria</taxon>
        <taxon>Archosauria</taxon>
        <taxon>Dinosauria</taxon>
        <taxon>Saurischia</taxon>
        <taxon>Theropoda</taxon>
        <taxon>Coelurosauria</taxon>
        <taxon>Aves</taxon>
        <taxon>Neognathae</taxon>
        <taxon>Neoaves</taxon>
        <taxon>Telluraves</taxon>
        <taxon>Australaves</taxon>
        <taxon>Passeriformes</taxon>
        <taxon>Sturnidae</taxon>
        <taxon>Lamprotornis</taxon>
    </lineage>
</organism>
<evidence type="ECO:0000256" key="20">
    <source>
        <dbReference type="SAM" id="MobiDB-lite"/>
    </source>
</evidence>
<gene>
    <name evidence="23" type="ORF">IHE44_0011243</name>
    <name evidence="22" type="ORF">IHE44_001374</name>
</gene>
<evidence type="ECO:0000256" key="8">
    <source>
        <dbReference type="ARBA" id="ARBA00022771"/>
    </source>
</evidence>
<dbReference type="PROSITE" id="PS51084">
    <property type="entry name" value="HIT_2"/>
    <property type="match status" value="1"/>
</dbReference>
<dbReference type="Proteomes" id="UP000618051">
    <property type="component" value="Unassembled WGS sequence"/>
</dbReference>
<dbReference type="GO" id="GO:0030983">
    <property type="term" value="F:mismatched DNA binding"/>
    <property type="evidence" value="ECO:0007669"/>
    <property type="project" value="TreeGrafter"/>
</dbReference>
<comment type="function">
    <text evidence="18">DNA-binding protein involved in single-strand DNA break repair, double-strand DNA break repair and base excision repair. Resolves abortive DNA ligation intermediates formed either at base excision sites, or when DNA ligases attempt to repair non-ligatable breaks induced by reactive oxygen species. Catalyzes the release of adenylate groups covalently linked to 5'-phosphate termini, resulting in the production of 5'-phosphate termini that can be efficiently rejoined. Also able to hydrolyze adenosine 5'-monophosphoramidate (AMP-NH(2)) and diadenosine tetraphosphate (AppppA), but with lower catalytic activity. Likewise, catalyzes the release of 3'-linked guanosine (DNAppG) and inosine (DNAppI) from DNA, but has higher specific activity with 5'-linked adenosine (AppDNA).</text>
</comment>
<dbReference type="EC" id="3.6.1.72" evidence="3"/>
<reference evidence="23" key="3">
    <citation type="submission" date="2022-01" db="EMBL/GenBank/DDBJ databases">
        <authorList>
            <person name="Rubenstein D.R."/>
        </authorList>
    </citation>
    <scope>NUCLEOTIDE SEQUENCE</scope>
    <source>
        <strain evidence="23">SS15</strain>
        <tissue evidence="23">Liver</tissue>
    </source>
</reference>
<evidence type="ECO:0000256" key="4">
    <source>
        <dbReference type="ARBA" id="ARBA00012496"/>
    </source>
</evidence>
<evidence type="ECO:0000256" key="18">
    <source>
        <dbReference type="ARBA" id="ARBA00045142"/>
    </source>
</evidence>
<evidence type="ECO:0000256" key="16">
    <source>
        <dbReference type="ARBA" id="ARBA00044639"/>
    </source>
</evidence>
<evidence type="ECO:0000256" key="15">
    <source>
        <dbReference type="ARBA" id="ARBA00032750"/>
    </source>
</evidence>
<dbReference type="Gene3D" id="3.30.428.10">
    <property type="entry name" value="HIT-like"/>
    <property type="match status" value="1"/>
</dbReference>
<evidence type="ECO:0000256" key="5">
    <source>
        <dbReference type="ARBA" id="ARBA00018614"/>
    </source>
</evidence>
<keyword evidence="13" id="KW-0539">Nucleus</keyword>
<evidence type="ECO:0000256" key="2">
    <source>
        <dbReference type="ARBA" id="ARBA00004642"/>
    </source>
</evidence>
<reference evidence="22" key="1">
    <citation type="submission" date="2020-10" db="EMBL/GenBank/DDBJ databases">
        <title>Feather gene expression reveals the developmental basis of iridescence in African starlings.</title>
        <authorList>
            <person name="Rubenstein D.R."/>
        </authorList>
    </citation>
    <scope>NUCLEOTIDE SEQUENCE</scope>
    <source>
        <strain evidence="22">SS15</strain>
        <tissue evidence="22">Liver</tissue>
    </source>
</reference>
<protein>
    <recommendedName>
        <fullName evidence="5">Aprataxin</fullName>
        <ecNumber evidence="4">3.6.1.71</ecNumber>
        <ecNumber evidence="3">3.6.1.72</ecNumber>
    </recommendedName>
    <alternativeName>
        <fullName evidence="15">Forkhead-associated domain histidine triad-like protein</fullName>
    </alternativeName>
</protein>
<evidence type="ECO:0000259" key="21">
    <source>
        <dbReference type="PROSITE" id="PS51084"/>
    </source>
</evidence>
<dbReference type="GO" id="GO:0120108">
    <property type="term" value="F:DNA-3'-diphospho-5'-guanosine diphosphatase activity"/>
    <property type="evidence" value="ECO:0007669"/>
    <property type="project" value="UniProtKB-EC"/>
</dbReference>
<evidence type="ECO:0000313" key="23">
    <source>
        <dbReference type="EMBL" id="KAI1239809.1"/>
    </source>
</evidence>
<dbReference type="GO" id="GO:1990165">
    <property type="term" value="F:single-strand break-containing DNA binding"/>
    <property type="evidence" value="ECO:0007669"/>
    <property type="project" value="TreeGrafter"/>
</dbReference>
<dbReference type="GO" id="GO:0008270">
    <property type="term" value="F:zinc ion binding"/>
    <property type="evidence" value="ECO:0007669"/>
    <property type="project" value="UniProtKB-KW"/>
</dbReference>
<dbReference type="Pfam" id="PF11969">
    <property type="entry name" value="DcpS_C"/>
    <property type="match status" value="1"/>
</dbReference>
<name>A0A835NM57_9PASS</name>
<accession>A0A835NM57</accession>
<keyword evidence="9" id="KW-0378">Hydrolase</keyword>
<evidence type="ECO:0000256" key="9">
    <source>
        <dbReference type="ARBA" id="ARBA00022801"/>
    </source>
</evidence>
<keyword evidence="11" id="KW-0238">DNA-binding</keyword>
<keyword evidence="12" id="KW-0234">DNA repair</keyword>
<dbReference type="GO" id="GO:0003725">
    <property type="term" value="F:double-stranded RNA binding"/>
    <property type="evidence" value="ECO:0007669"/>
    <property type="project" value="TreeGrafter"/>
</dbReference>
<evidence type="ECO:0000313" key="22">
    <source>
        <dbReference type="EMBL" id="KAG0118152.1"/>
    </source>
</evidence>
<evidence type="ECO:0000256" key="17">
    <source>
        <dbReference type="ARBA" id="ARBA00044713"/>
    </source>
</evidence>